<gene>
    <name evidence="1" type="ORF">PEDI_03180</name>
</gene>
<dbReference type="Proteomes" id="UP001310022">
    <property type="component" value="Unassembled WGS sequence"/>
</dbReference>
<keyword evidence="2" id="KW-1185">Reference proteome</keyword>
<evidence type="ECO:0000313" key="1">
    <source>
        <dbReference type="EMBL" id="GJM59766.1"/>
    </source>
</evidence>
<name>A0AAN4VTM2_9BACT</name>
<sequence length="49" mass="5881">MEKTYFIAFYEIYGDKFVLTKANYSFKTIDYRFGNNQIIALRVPVLKHI</sequence>
<dbReference type="EMBL" id="BQKE01000001">
    <property type="protein sequence ID" value="GJM59766.1"/>
    <property type="molecule type" value="Genomic_DNA"/>
</dbReference>
<organism evidence="1 2">
    <name type="scientific">Persicobacter diffluens</name>
    <dbReference type="NCBI Taxonomy" id="981"/>
    <lineage>
        <taxon>Bacteria</taxon>
        <taxon>Pseudomonadati</taxon>
        <taxon>Bacteroidota</taxon>
        <taxon>Cytophagia</taxon>
        <taxon>Cytophagales</taxon>
        <taxon>Persicobacteraceae</taxon>
        <taxon>Persicobacter</taxon>
    </lineage>
</organism>
<dbReference type="AlphaFoldDB" id="A0AAN4VTM2"/>
<accession>A0AAN4VTM2</accession>
<reference evidence="1 2" key="1">
    <citation type="submission" date="2021-12" db="EMBL/GenBank/DDBJ databases">
        <title>Genome sequencing of bacteria with rrn-lacking chromosome and rrn-plasmid.</title>
        <authorList>
            <person name="Anda M."/>
            <person name="Iwasaki W."/>
        </authorList>
    </citation>
    <scope>NUCLEOTIDE SEQUENCE [LARGE SCALE GENOMIC DNA]</scope>
    <source>
        <strain evidence="1 2">NBRC 15940</strain>
    </source>
</reference>
<comment type="caution">
    <text evidence="1">The sequence shown here is derived from an EMBL/GenBank/DDBJ whole genome shotgun (WGS) entry which is preliminary data.</text>
</comment>
<proteinExistence type="predicted"/>
<evidence type="ECO:0000313" key="2">
    <source>
        <dbReference type="Proteomes" id="UP001310022"/>
    </source>
</evidence>
<protein>
    <submittedName>
        <fullName evidence="1">Uncharacterized protein</fullName>
    </submittedName>
</protein>